<evidence type="ECO:0000256" key="3">
    <source>
        <dbReference type="ARBA" id="ARBA00022827"/>
    </source>
</evidence>
<dbReference type="InterPro" id="IPR036188">
    <property type="entry name" value="FAD/NAD-bd_sf"/>
</dbReference>
<evidence type="ECO:0000313" key="6">
    <source>
        <dbReference type="EMBL" id="MFC4565706.1"/>
    </source>
</evidence>
<dbReference type="Pfam" id="PF07992">
    <property type="entry name" value="Pyr_redox_2"/>
    <property type="match status" value="1"/>
</dbReference>
<keyword evidence="3" id="KW-0274">FAD</keyword>
<dbReference type="Gene3D" id="3.50.50.100">
    <property type="match status" value="1"/>
</dbReference>
<dbReference type="RefSeq" id="WP_378579941.1">
    <property type="nucleotide sequence ID" value="NZ_JBHSFQ010000044.1"/>
</dbReference>
<comment type="caution">
    <text evidence="6">The sequence shown here is derived from an EMBL/GenBank/DDBJ whole genome shotgun (WGS) entry which is preliminary data.</text>
</comment>
<name>A0ABV9E3M1_9ACTN</name>
<reference evidence="7" key="1">
    <citation type="journal article" date="2019" name="Int. J. Syst. Evol. Microbiol.">
        <title>The Global Catalogue of Microorganisms (GCM) 10K type strain sequencing project: providing services to taxonomists for standard genome sequencing and annotation.</title>
        <authorList>
            <consortium name="The Broad Institute Genomics Platform"/>
            <consortium name="The Broad Institute Genome Sequencing Center for Infectious Disease"/>
            <person name="Wu L."/>
            <person name="Ma J."/>
        </authorList>
    </citation>
    <scope>NUCLEOTIDE SEQUENCE [LARGE SCALE GENOMIC DNA]</scope>
    <source>
        <strain evidence="7">XZYJ18</strain>
    </source>
</reference>
<dbReference type="InterPro" id="IPR023753">
    <property type="entry name" value="FAD/NAD-binding_dom"/>
</dbReference>
<evidence type="ECO:0000256" key="4">
    <source>
        <dbReference type="ARBA" id="ARBA00023002"/>
    </source>
</evidence>
<keyword evidence="2" id="KW-0285">Flavoprotein</keyword>
<feature type="domain" description="FAD/NAD(P)-binding" evidence="5">
    <location>
        <begin position="4"/>
        <end position="286"/>
    </location>
</feature>
<keyword evidence="7" id="KW-1185">Reference proteome</keyword>
<dbReference type="SUPFAM" id="SSF51905">
    <property type="entry name" value="FAD/NAD(P)-binding domain"/>
    <property type="match status" value="1"/>
</dbReference>
<proteinExistence type="inferred from homology"/>
<dbReference type="Proteomes" id="UP001595923">
    <property type="component" value="Unassembled WGS sequence"/>
</dbReference>
<evidence type="ECO:0000256" key="1">
    <source>
        <dbReference type="ARBA" id="ARBA00006442"/>
    </source>
</evidence>
<evidence type="ECO:0000256" key="2">
    <source>
        <dbReference type="ARBA" id="ARBA00022630"/>
    </source>
</evidence>
<protein>
    <submittedName>
        <fullName evidence="6">FAD-dependent oxidoreductase</fullName>
    </submittedName>
</protein>
<organism evidence="6 7">
    <name type="scientific">Nocardiopsis mangrovi</name>
    <dbReference type="NCBI Taxonomy" id="1179818"/>
    <lineage>
        <taxon>Bacteria</taxon>
        <taxon>Bacillati</taxon>
        <taxon>Actinomycetota</taxon>
        <taxon>Actinomycetes</taxon>
        <taxon>Streptosporangiales</taxon>
        <taxon>Nocardiopsidaceae</taxon>
        <taxon>Nocardiopsis</taxon>
    </lineage>
</organism>
<dbReference type="PANTHER" id="PTHR43735:SF3">
    <property type="entry name" value="FERROPTOSIS SUPPRESSOR PROTEIN 1"/>
    <property type="match status" value="1"/>
</dbReference>
<evidence type="ECO:0000313" key="7">
    <source>
        <dbReference type="Proteomes" id="UP001595923"/>
    </source>
</evidence>
<sequence length="359" mass="36880">MTASVVVVGGGYGGTLAAKALDEVADVVLVEPRDAFVHNVAALRGLVDGQWADRLFLPYDRLLTRGRVVRDRAVRVDGDGVTLGSGERIDADYTVLATGSAYPFPAKFADEDSADAKAALGAARAELEKADRVLLLGAGPVGLELAGEITAAWPAKAVTIVDPAGDILAGNFPDELRSELRRQLDGLGVELVLGARLDAEPPTDAGRVGEFTVAATGGRAVTADIWFRCFGVVPASDYLSDALAAARRSDGHIEVTPHLRVAGQDRVFAIGDVTALPEAKTAKAAGEHAEVVAATITALIGGDPEPAGYTPGAPAILLPLGPAGGAGYAAEYGLLDAATTARFKGADLRVAVTAEQLGR</sequence>
<keyword evidence="4" id="KW-0560">Oxidoreductase</keyword>
<comment type="similarity">
    <text evidence="1">Belongs to the FAD-dependent oxidoreductase family.</text>
</comment>
<dbReference type="PRINTS" id="PR00368">
    <property type="entry name" value="FADPNR"/>
</dbReference>
<accession>A0ABV9E3M1</accession>
<gene>
    <name evidence="6" type="ORF">ACFO4E_27930</name>
</gene>
<evidence type="ECO:0000259" key="5">
    <source>
        <dbReference type="Pfam" id="PF07992"/>
    </source>
</evidence>
<dbReference type="EMBL" id="JBHSFQ010000044">
    <property type="protein sequence ID" value="MFC4565706.1"/>
    <property type="molecule type" value="Genomic_DNA"/>
</dbReference>
<dbReference type="PANTHER" id="PTHR43735">
    <property type="entry name" value="APOPTOSIS-INDUCING FACTOR 1"/>
    <property type="match status" value="1"/>
</dbReference>